<keyword evidence="8" id="KW-0963">Cytoplasm</keyword>
<feature type="binding site" evidence="8 10">
    <location>
        <begin position="42"/>
        <end position="43"/>
    </location>
    <ligand>
        <name>3-methyl-2-oxobutanoate</name>
        <dbReference type="ChEBI" id="CHEBI:11851"/>
    </ligand>
</feature>
<dbReference type="EC" id="2.1.2.11" evidence="8"/>
<dbReference type="NCBIfam" id="TIGR00222">
    <property type="entry name" value="panB"/>
    <property type="match status" value="1"/>
</dbReference>
<dbReference type="HAMAP" id="MF_00156">
    <property type="entry name" value="PanB"/>
    <property type="match status" value="1"/>
</dbReference>
<evidence type="ECO:0000256" key="10">
    <source>
        <dbReference type="PIRSR" id="PIRSR000388-2"/>
    </source>
</evidence>
<dbReference type="GO" id="GO:0008168">
    <property type="term" value="F:methyltransferase activity"/>
    <property type="evidence" value="ECO:0007669"/>
    <property type="project" value="UniProtKB-KW"/>
</dbReference>
<evidence type="ECO:0000256" key="1">
    <source>
        <dbReference type="ARBA" id="ARBA00005033"/>
    </source>
</evidence>
<comment type="subunit">
    <text evidence="3 8">Homodecamer; pentamer of dimers.</text>
</comment>
<evidence type="ECO:0000256" key="6">
    <source>
        <dbReference type="ARBA" id="ARBA00022723"/>
    </source>
</evidence>
<dbReference type="Proteomes" id="UP000484885">
    <property type="component" value="Unassembled WGS sequence"/>
</dbReference>
<dbReference type="GO" id="GO:0005737">
    <property type="term" value="C:cytoplasm"/>
    <property type="evidence" value="ECO:0007669"/>
    <property type="project" value="UniProtKB-SubCell"/>
</dbReference>
<dbReference type="Pfam" id="PF02548">
    <property type="entry name" value="Pantoate_transf"/>
    <property type="match status" value="1"/>
</dbReference>
<dbReference type="RefSeq" id="WP_164211770.1">
    <property type="nucleotide sequence ID" value="NZ_JAAGSC010000042.1"/>
</dbReference>
<dbReference type="EMBL" id="JAAGSC010000042">
    <property type="protein sequence ID" value="NDY96369.1"/>
    <property type="molecule type" value="Genomic_DNA"/>
</dbReference>
<feature type="binding site" evidence="8 11">
    <location>
        <position position="82"/>
    </location>
    <ligand>
        <name>Mg(2+)</name>
        <dbReference type="ChEBI" id="CHEBI:18420"/>
    </ligand>
</feature>
<evidence type="ECO:0000256" key="8">
    <source>
        <dbReference type="HAMAP-Rule" id="MF_00156"/>
    </source>
</evidence>
<dbReference type="GO" id="GO:0000287">
    <property type="term" value="F:magnesium ion binding"/>
    <property type="evidence" value="ECO:0007669"/>
    <property type="project" value="TreeGrafter"/>
</dbReference>
<comment type="cofactor">
    <cofactor evidence="8 11">
        <name>Mg(2+)</name>
        <dbReference type="ChEBI" id="CHEBI:18420"/>
    </cofactor>
    <text evidence="8 11">Binds 1 Mg(2+) ion per subunit.</text>
</comment>
<comment type="subcellular location">
    <subcellularLocation>
        <location evidence="8">Cytoplasm</location>
    </subcellularLocation>
</comment>
<dbReference type="Gene3D" id="3.20.20.60">
    <property type="entry name" value="Phosphoenolpyruvate-binding domains"/>
    <property type="match status" value="1"/>
</dbReference>
<evidence type="ECO:0000256" key="9">
    <source>
        <dbReference type="PIRSR" id="PIRSR000388-1"/>
    </source>
</evidence>
<feature type="binding site" evidence="8 10">
    <location>
        <position position="111"/>
    </location>
    <ligand>
        <name>3-methyl-2-oxobutanoate</name>
        <dbReference type="ChEBI" id="CHEBI:11851"/>
    </ligand>
</feature>
<evidence type="ECO:0000256" key="11">
    <source>
        <dbReference type="PIRSR" id="PIRSR000388-3"/>
    </source>
</evidence>
<comment type="caution">
    <text evidence="12">The sequence shown here is derived from an EMBL/GenBank/DDBJ whole genome shotgun (WGS) entry which is preliminary data.</text>
</comment>
<evidence type="ECO:0000256" key="4">
    <source>
        <dbReference type="ARBA" id="ARBA00022655"/>
    </source>
</evidence>
<dbReference type="FunFam" id="3.20.20.60:FF:000003">
    <property type="entry name" value="3-methyl-2-oxobutanoate hydroxymethyltransferase"/>
    <property type="match status" value="1"/>
</dbReference>
<feature type="binding site" evidence="8 11">
    <location>
        <position position="113"/>
    </location>
    <ligand>
        <name>Mg(2+)</name>
        <dbReference type="ChEBI" id="CHEBI:18420"/>
    </ligand>
</feature>
<comment type="catalytic activity">
    <reaction evidence="8">
        <text>(6R)-5,10-methylene-5,6,7,8-tetrahydrofolate + 3-methyl-2-oxobutanoate + H2O = 2-dehydropantoate + (6S)-5,6,7,8-tetrahydrofolate</text>
        <dbReference type="Rhea" id="RHEA:11824"/>
        <dbReference type="ChEBI" id="CHEBI:11561"/>
        <dbReference type="ChEBI" id="CHEBI:11851"/>
        <dbReference type="ChEBI" id="CHEBI:15377"/>
        <dbReference type="ChEBI" id="CHEBI:15636"/>
        <dbReference type="ChEBI" id="CHEBI:57453"/>
        <dbReference type="EC" id="2.1.2.11"/>
    </reaction>
</comment>
<evidence type="ECO:0000256" key="3">
    <source>
        <dbReference type="ARBA" id="ARBA00011424"/>
    </source>
</evidence>
<feature type="binding site" evidence="8 11">
    <location>
        <position position="42"/>
    </location>
    <ligand>
        <name>Mg(2+)</name>
        <dbReference type="ChEBI" id="CHEBI:18420"/>
    </ligand>
</feature>
<keyword evidence="13" id="KW-1185">Reference proteome</keyword>
<keyword evidence="8 11" id="KW-0460">Magnesium</keyword>
<comment type="function">
    <text evidence="7 8">Catalyzes the reversible reaction in which hydroxymethyl group from 5,10-methylenetetrahydrofolate is transferred onto alpha-ketoisovalerate to form ketopantoate.</text>
</comment>
<keyword evidence="6 8" id="KW-0479">Metal-binding</keyword>
<keyword evidence="5 8" id="KW-0808">Transferase</keyword>
<feature type="binding site" evidence="8 10">
    <location>
        <position position="82"/>
    </location>
    <ligand>
        <name>3-methyl-2-oxobutanoate</name>
        <dbReference type="ChEBI" id="CHEBI:11851"/>
    </ligand>
</feature>
<name>A0A845VGN2_9GAMM</name>
<accession>A0A845VGN2</accession>
<comment type="similarity">
    <text evidence="2 8">Belongs to the PanB family.</text>
</comment>
<keyword evidence="12" id="KW-0489">Methyltransferase</keyword>
<dbReference type="PANTHER" id="PTHR20881:SF0">
    <property type="entry name" value="3-METHYL-2-OXOBUTANOATE HYDROXYMETHYLTRANSFERASE"/>
    <property type="match status" value="1"/>
</dbReference>
<evidence type="ECO:0000256" key="7">
    <source>
        <dbReference type="ARBA" id="ARBA00056497"/>
    </source>
</evidence>
<dbReference type="GO" id="GO:0015940">
    <property type="term" value="P:pantothenate biosynthetic process"/>
    <property type="evidence" value="ECO:0007669"/>
    <property type="project" value="UniProtKB-UniRule"/>
</dbReference>
<evidence type="ECO:0000256" key="2">
    <source>
        <dbReference type="ARBA" id="ARBA00008676"/>
    </source>
</evidence>
<reference evidence="12 13" key="1">
    <citation type="submission" date="2020-02" db="EMBL/GenBank/DDBJ databases">
        <authorList>
            <person name="Zhang X.-Y."/>
        </authorList>
    </citation>
    <scope>NUCLEOTIDE SEQUENCE [LARGE SCALE GENOMIC DNA]</scope>
    <source>
        <strain evidence="12 13">C33</strain>
    </source>
</reference>
<organism evidence="12 13">
    <name type="scientific">Wenzhouxiangella limi</name>
    <dbReference type="NCBI Taxonomy" id="2707351"/>
    <lineage>
        <taxon>Bacteria</taxon>
        <taxon>Pseudomonadati</taxon>
        <taxon>Pseudomonadota</taxon>
        <taxon>Gammaproteobacteria</taxon>
        <taxon>Chromatiales</taxon>
        <taxon>Wenzhouxiangellaceae</taxon>
        <taxon>Wenzhouxiangella</taxon>
    </lineage>
</organism>
<sequence length="263" mass="28228">MNLQVFTDGKAHGRKITMMTCYDYSSARILRQSAVDAFLVGDSLAMTLYGHDSTLPATTEMMARHTAAVRKGLGPDRALIADLPFLEHRGSLDRAMDAVRALMVAGADAVKLEGIRGHEALVGHIVESGIPVMGHLGLTPQAVHGLGGYRVQGRDKAAAEAMIEQARTLQEQGVFALVLECVPEKLAATIAAQLELPVIGIGAGSDVDGQVLVQQDLLGMNLDFSPRFVRAFAATAEDWIGAVDEYCRAVQEKRFPAAKESFQ</sequence>
<comment type="pathway">
    <text evidence="1 8">Cofactor biosynthesis; (R)-pantothenate biosynthesis; (R)-pantoate from 3-methyl-2-oxobutanoate: step 1/2.</text>
</comment>
<dbReference type="GO" id="GO:0032259">
    <property type="term" value="P:methylation"/>
    <property type="evidence" value="ECO:0007669"/>
    <property type="project" value="UniProtKB-KW"/>
</dbReference>
<dbReference type="InterPro" id="IPR003700">
    <property type="entry name" value="Pantoate_hydroxy_MeTrfase"/>
</dbReference>
<dbReference type="UniPathway" id="UPA00028">
    <property type="reaction ID" value="UER00003"/>
</dbReference>
<evidence type="ECO:0000313" key="13">
    <source>
        <dbReference type="Proteomes" id="UP000484885"/>
    </source>
</evidence>
<evidence type="ECO:0000313" key="12">
    <source>
        <dbReference type="EMBL" id="NDY96369.1"/>
    </source>
</evidence>
<gene>
    <name evidence="8 12" type="primary">panB</name>
    <name evidence="12" type="ORF">G3I74_11570</name>
</gene>
<dbReference type="AlphaFoldDB" id="A0A845VGN2"/>
<evidence type="ECO:0000256" key="5">
    <source>
        <dbReference type="ARBA" id="ARBA00022679"/>
    </source>
</evidence>
<dbReference type="InterPro" id="IPR040442">
    <property type="entry name" value="Pyrv_kinase-like_dom_sf"/>
</dbReference>
<keyword evidence="4 8" id="KW-0566">Pantothenate biosynthesis</keyword>
<dbReference type="InterPro" id="IPR015813">
    <property type="entry name" value="Pyrv/PenolPyrv_kinase-like_dom"/>
</dbReference>
<dbReference type="PANTHER" id="PTHR20881">
    <property type="entry name" value="3-METHYL-2-OXOBUTANOATE HYDROXYMETHYLTRANSFERASE"/>
    <property type="match status" value="1"/>
</dbReference>
<protein>
    <recommendedName>
        <fullName evidence="8">3-methyl-2-oxobutanoate hydroxymethyltransferase</fullName>
        <ecNumber evidence="8">2.1.2.11</ecNumber>
    </recommendedName>
    <alternativeName>
        <fullName evidence="8">Ketopantoate hydroxymethyltransferase</fullName>
        <shortName evidence="8">KPHMT</shortName>
    </alternativeName>
</protein>
<feature type="active site" description="Proton acceptor" evidence="8 9">
    <location>
        <position position="180"/>
    </location>
</feature>
<dbReference type="PIRSF" id="PIRSF000388">
    <property type="entry name" value="Pantoate_hydroxy_MeTrfase"/>
    <property type="match status" value="1"/>
</dbReference>
<dbReference type="NCBIfam" id="NF001452">
    <property type="entry name" value="PRK00311.1"/>
    <property type="match status" value="1"/>
</dbReference>
<dbReference type="GO" id="GO:0003864">
    <property type="term" value="F:3-methyl-2-oxobutanoate hydroxymethyltransferase activity"/>
    <property type="evidence" value="ECO:0007669"/>
    <property type="project" value="UniProtKB-UniRule"/>
</dbReference>
<dbReference type="CDD" id="cd06557">
    <property type="entry name" value="KPHMT-like"/>
    <property type="match status" value="1"/>
</dbReference>
<dbReference type="SUPFAM" id="SSF51621">
    <property type="entry name" value="Phosphoenolpyruvate/pyruvate domain"/>
    <property type="match status" value="1"/>
</dbReference>
<proteinExistence type="inferred from homology"/>